<dbReference type="GO" id="GO:0003872">
    <property type="term" value="F:6-phosphofructokinase activity"/>
    <property type="evidence" value="ECO:0007669"/>
    <property type="project" value="UniProtKB-UniRule"/>
</dbReference>
<dbReference type="PRINTS" id="PR00476">
    <property type="entry name" value="PHFRCTKINASE"/>
</dbReference>
<keyword evidence="5 9" id="KW-0479">Metal-binding</keyword>
<keyword evidence="12" id="KW-1185">Reference proteome</keyword>
<comment type="subunit">
    <text evidence="9">Homodimer.</text>
</comment>
<dbReference type="PANTHER" id="PTHR13697">
    <property type="entry name" value="PHOSPHOFRUCTOKINASE"/>
    <property type="match status" value="1"/>
</dbReference>
<dbReference type="GO" id="GO:0070095">
    <property type="term" value="F:fructose-6-phosphate binding"/>
    <property type="evidence" value="ECO:0007669"/>
    <property type="project" value="TreeGrafter"/>
</dbReference>
<dbReference type="Pfam" id="PF00365">
    <property type="entry name" value="PFK"/>
    <property type="match status" value="1"/>
</dbReference>
<dbReference type="RefSeq" id="WP_059054960.1">
    <property type="nucleotide sequence ID" value="NZ_LOJF01000010.1"/>
</dbReference>
<dbReference type="GO" id="GO:0061621">
    <property type="term" value="P:canonical glycolysis"/>
    <property type="evidence" value="ECO:0007669"/>
    <property type="project" value="TreeGrafter"/>
</dbReference>
<dbReference type="InterPro" id="IPR035966">
    <property type="entry name" value="PKF_sf"/>
</dbReference>
<dbReference type="NCBIfam" id="NF010675">
    <property type="entry name" value="PRK14072.1"/>
    <property type="match status" value="1"/>
</dbReference>
<dbReference type="GO" id="GO:0046872">
    <property type="term" value="F:metal ion binding"/>
    <property type="evidence" value="ECO:0007669"/>
    <property type="project" value="UniProtKB-KW"/>
</dbReference>
<comment type="pathway">
    <text evidence="2 9">Carbohydrate degradation; glycolysis; D-glyceraldehyde 3-phosphate and glycerone phosphate from D-glucose: step 3/4.</text>
</comment>
<sequence length="410" mass="42762">MALGNNVLVGQSGGPTAAINASLAGVVGAARAAGLHTVGMRYGIQGLLDGRTVNLDEHVASPAQLELLSHTPSSYLGSCRYKLPDPSTDETTYRTLFKRFSEFGACAVLYIGGNDSMDTIAKLSRYGEAIGSKIRFVGVPKTIDNDLILTDHTPGYGSAAKFIAATVDELACDADVYDLKSVTFVEIMGRDAGWLAASAALAGEAGGHAPDLVLLPEVPLDEQDLLQRLAELIAEKNTVVVAVSEGVRTADGTLICERAGSTARVDAFGHAAALSGTSRYLADVAHRELGCKTRAVELCTTQRCAAHLASQTDLTEASGLGARGVNAALDGASGVMSALTRVSDAPYEVRYELVDVNRVANAVKAVPAEMIREDGMGVTETYLRYARPLIAGEPSLSFVGGVPAHVALLA</sequence>
<dbReference type="GO" id="GO:0048029">
    <property type="term" value="F:monosaccharide binding"/>
    <property type="evidence" value="ECO:0007669"/>
    <property type="project" value="TreeGrafter"/>
</dbReference>
<dbReference type="InterPro" id="IPR000023">
    <property type="entry name" value="Phosphofructokinase_dom"/>
</dbReference>
<evidence type="ECO:0000256" key="5">
    <source>
        <dbReference type="ARBA" id="ARBA00022723"/>
    </source>
</evidence>
<feature type="binding site" evidence="9">
    <location>
        <position position="114"/>
    </location>
    <ligand>
        <name>Mg(2+)</name>
        <dbReference type="ChEBI" id="CHEBI:18420"/>
        <note>catalytic</note>
    </ligand>
</feature>
<evidence type="ECO:0000256" key="9">
    <source>
        <dbReference type="HAMAP-Rule" id="MF_01978"/>
    </source>
</evidence>
<dbReference type="PANTHER" id="PTHR13697:SF52">
    <property type="entry name" value="ATP-DEPENDENT 6-PHOSPHOFRUCTOKINASE 3"/>
    <property type="match status" value="1"/>
</dbReference>
<evidence type="ECO:0000256" key="3">
    <source>
        <dbReference type="ARBA" id="ARBA00022490"/>
    </source>
</evidence>
<dbReference type="InterPro" id="IPR022953">
    <property type="entry name" value="ATP_PFK"/>
</dbReference>
<proteinExistence type="inferred from homology"/>
<feature type="site" description="Important for catalytic activity; stabilizes the transition state when the phosphoryl donor is PPi" evidence="9">
    <location>
        <position position="141"/>
    </location>
</feature>
<dbReference type="OrthoDB" id="9802503at2"/>
<evidence type="ECO:0000313" key="11">
    <source>
        <dbReference type="EMBL" id="KUH58029.1"/>
    </source>
</evidence>
<comment type="caution">
    <text evidence="11">The sequence shown here is derived from an EMBL/GenBank/DDBJ whole genome shotgun (WGS) entry which is preliminary data.</text>
</comment>
<keyword evidence="8 9" id="KW-0324">Glycolysis</keyword>
<dbReference type="GO" id="GO:0030388">
    <property type="term" value="P:fructose 1,6-bisphosphate metabolic process"/>
    <property type="evidence" value="ECO:0007669"/>
    <property type="project" value="TreeGrafter"/>
</dbReference>
<evidence type="ECO:0000256" key="1">
    <source>
        <dbReference type="ARBA" id="ARBA00001946"/>
    </source>
</evidence>
<dbReference type="STRING" id="1299998.AUL39_07350"/>
<evidence type="ECO:0000256" key="7">
    <source>
        <dbReference type="ARBA" id="ARBA00022842"/>
    </source>
</evidence>
<feature type="binding site" evidence="9">
    <location>
        <position position="245"/>
    </location>
    <ligand>
        <name>substrate</name>
    </ligand>
</feature>
<dbReference type="EMBL" id="LOJF01000010">
    <property type="protein sequence ID" value="KUH58029.1"/>
    <property type="molecule type" value="Genomic_DNA"/>
</dbReference>
<comment type="catalytic activity">
    <reaction evidence="9">
        <text>beta-D-fructose 6-phosphate + diphosphate = beta-D-fructose 1,6-bisphosphate + phosphate + H(+)</text>
        <dbReference type="Rhea" id="RHEA:13613"/>
        <dbReference type="ChEBI" id="CHEBI:15378"/>
        <dbReference type="ChEBI" id="CHEBI:32966"/>
        <dbReference type="ChEBI" id="CHEBI:33019"/>
        <dbReference type="ChEBI" id="CHEBI:43474"/>
        <dbReference type="ChEBI" id="CHEBI:57634"/>
        <dbReference type="EC" id="2.7.1.90"/>
    </reaction>
</comment>
<dbReference type="GO" id="GO:0042802">
    <property type="term" value="F:identical protein binding"/>
    <property type="evidence" value="ECO:0007669"/>
    <property type="project" value="TreeGrafter"/>
</dbReference>
<dbReference type="GO" id="GO:0005524">
    <property type="term" value="F:ATP binding"/>
    <property type="evidence" value="ECO:0007669"/>
    <property type="project" value="TreeGrafter"/>
</dbReference>
<comment type="activity regulation">
    <text evidence="9">Non-allosteric.</text>
</comment>
<comment type="similarity">
    <text evidence="9">Belongs to the phosphofructokinase type A (PFKA) family. PPi-dependent PFK group II subfamily. Clade 'B2' sub-subfamily.</text>
</comment>
<comment type="cofactor">
    <cofactor evidence="1 9">
        <name>Mg(2+)</name>
        <dbReference type="ChEBI" id="CHEBI:18420"/>
    </cofactor>
</comment>
<feature type="active site" description="Proton acceptor" evidence="9">
    <location>
        <position position="144"/>
    </location>
</feature>
<dbReference type="GO" id="GO:0006002">
    <property type="term" value="P:fructose 6-phosphate metabolic process"/>
    <property type="evidence" value="ECO:0007669"/>
    <property type="project" value="InterPro"/>
</dbReference>
<evidence type="ECO:0000256" key="6">
    <source>
        <dbReference type="ARBA" id="ARBA00022777"/>
    </source>
</evidence>
<comment type="function">
    <text evidence="9">Catalyzes the phosphorylation of D-fructose 6-phosphate, the first committing step of glycolysis. Uses inorganic phosphate (PPi) as phosphoryl donor instead of ATP like common ATP-dependent phosphofructokinases (ATP-PFKs), which renders the reaction reversible, and can thus function both in glycolysis and gluconeogenesis. Consistently, PPi-PFK can replace the enzymes of both the forward (ATP-PFK) and reverse (fructose-bisphosphatase (FBPase)) reactions.</text>
</comment>
<dbReference type="Gene3D" id="3.40.50.450">
    <property type="match status" value="1"/>
</dbReference>
<dbReference type="AlphaFoldDB" id="A0A117J3X4"/>
<accession>A0A117J3X4</accession>
<keyword evidence="6 9" id="KW-0418">Kinase</keyword>
<dbReference type="UniPathway" id="UPA00109">
    <property type="reaction ID" value="UER00182"/>
</dbReference>
<dbReference type="GO" id="GO:0016208">
    <property type="term" value="F:AMP binding"/>
    <property type="evidence" value="ECO:0007669"/>
    <property type="project" value="TreeGrafter"/>
</dbReference>
<feature type="binding site" evidence="9">
    <location>
        <begin position="188"/>
        <end position="190"/>
    </location>
    <ligand>
        <name>substrate</name>
    </ligand>
</feature>
<evidence type="ECO:0000256" key="4">
    <source>
        <dbReference type="ARBA" id="ARBA00022679"/>
    </source>
</evidence>
<feature type="site" description="Important for catalytic activity and substrate specificity; stabilizes the transition state when the phosphoryl donor is PPi; prevents ATP from binding by mimicking the alpha-phosphate group of ATP" evidence="9">
    <location>
        <position position="115"/>
    </location>
</feature>
<name>A0A117J3X4_TRASO</name>
<keyword evidence="7 9" id="KW-0460">Magnesium</keyword>
<dbReference type="GO" id="GO:0005945">
    <property type="term" value="C:6-phosphofructokinase complex"/>
    <property type="evidence" value="ECO:0007669"/>
    <property type="project" value="TreeGrafter"/>
</dbReference>
<evidence type="ECO:0000259" key="10">
    <source>
        <dbReference type="Pfam" id="PF00365"/>
    </source>
</evidence>
<evidence type="ECO:0000256" key="8">
    <source>
        <dbReference type="ARBA" id="ARBA00023152"/>
    </source>
</evidence>
<feature type="binding site" evidence="9">
    <location>
        <begin position="142"/>
        <end position="144"/>
    </location>
    <ligand>
        <name>substrate</name>
    </ligand>
</feature>
<evidence type="ECO:0000256" key="2">
    <source>
        <dbReference type="ARBA" id="ARBA00004679"/>
    </source>
</evidence>
<organism evidence="11 12">
    <name type="scientific">Tractidigestivibacter scatoligenes</name>
    <name type="common">Olsenella scatoligenes</name>
    <dbReference type="NCBI Taxonomy" id="1299998"/>
    <lineage>
        <taxon>Bacteria</taxon>
        <taxon>Bacillati</taxon>
        <taxon>Actinomycetota</taxon>
        <taxon>Coriobacteriia</taxon>
        <taxon>Coriobacteriales</taxon>
        <taxon>Atopobiaceae</taxon>
        <taxon>Tractidigestivibacter</taxon>
    </lineage>
</organism>
<keyword evidence="4 9" id="KW-0808">Transferase</keyword>
<protein>
    <recommendedName>
        <fullName evidence="9">Pyrophosphate--fructose 6-phosphate 1-phosphotransferase</fullName>
        <ecNumber evidence="9">2.7.1.90</ecNumber>
    </recommendedName>
    <alternativeName>
        <fullName evidence="9">6-phosphofructokinase, pyrophosphate dependent</fullName>
    </alternativeName>
    <alternativeName>
        <fullName evidence="9">PPi-dependent phosphofructokinase</fullName>
        <shortName evidence="9">PPi-PFK</shortName>
    </alternativeName>
    <alternativeName>
        <fullName evidence="9">Pyrophosphate-dependent 6-phosphofructose-1-kinase</fullName>
    </alternativeName>
</protein>
<dbReference type="SUPFAM" id="SSF53784">
    <property type="entry name" value="Phosphofructokinase"/>
    <property type="match status" value="1"/>
</dbReference>
<dbReference type="Proteomes" id="UP000054078">
    <property type="component" value="Unassembled WGS sequence"/>
</dbReference>
<feature type="domain" description="Phosphofructokinase" evidence="10">
    <location>
        <begin position="7"/>
        <end position="326"/>
    </location>
</feature>
<comment type="subcellular location">
    <subcellularLocation>
        <location evidence="9">Cytoplasm</location>
    </subcellularLocation>
</comment>
<evidence type="ECO:0000313" key="12">
    <source>
        <dbReference type="Proteomes" id="UP000054078"/>
    </source>
</evidence>
<dbReference type="InterPro" id="IPR011404">
    <property type="entry name" value="PPi-PFK"/>
</dbReference>
<dbReference type="Gene3D" id="3.40.50.460">
    <property type="entry name" value="Phosphofructokinase domain"/>
    <property type="match status" value="1"/>
</dbReference>
<dbReference type="EC" id="2.7.1.90" evidence="9"/>
<dbReference type="HAMAP" id="MF_01978">
    <property type="entry name" value="Phosphofructokinase_II_B2"/>
    <property type="match status" value="1"/>
</dbReference>
<feature type="binding site" evidence="9">
    <location>
        <position position="14"/>
    </location>
    <ligand>
        <name>diphosphate</name>
        <dbReference type="ChEBI" id="CHEBI:33019"/>
    </ligand>
</feature>
<dbReference type="PIRSF" id="PIRSF036483">
    <property type="entry name" value="PFK_XF0274"/>
    <property type="match status" value="1"/>
</dbReference>
<gene>
    <name evidence="9" type="primary">pfp</name>
    <name evidence="11" type="ORF">AUL39_07350</name>
</gene>
<comment type="caution">
    <text evidence="9">Lacks conserved residue(s) required for the propagation of feature annotation.</text>
</comment>
<dbReference type="GO" id="GO:0047334">
    <property type="term" value="F:diphosphate-fructose-6-phosphate 1-phosphotransferase activity"/>
    <property type="evidence" value="ECO:0007669"/>
    <property type="project" value="UniProtKB-EC"/>
</dbReference>
<reference evidence="11 12" key="1">
    <citation type="submission" date="2015-12" db="EMBL/GenBank/DDBJ databases">
        <title>Draft Genome Sequence of Olsenella scatoligenes SK9K4T; a Producer of 3-Methylindole- (skatole) and 4-Methylphenol- (p-cresol) Isolated from Pig Feces.</title>
        <authorList>
            <person name="Li X."/>
            <person name="Borg B."/>
            <person name="Canibe N."/>
        </authorList>
    </citation>
    <scope>NUCLEOTIDE SEQUENCE [LARGE SCALE GENOMIC DNA]</scope>
    <source>
        <strain evidence="11 12">SK9K4</strain>
    </source>
</reference>
<keyword evidence="3 9" id="KW-0963">Cytoplasm</keyword>